<feature type="transmembrane region" description="Helical" evidence="1">
    <location>
        <begin position="51"/>
        <end position="70"/>
    </location>
</feature>
<evidence type="ECO:0000313" key="3">
    <source>
        <dbReference type="Proteomes" id="UP001156669"/>
    </source>
</evidence>
<feature type="transmembrane region" description="Helical" evidence="1">
    <location>
        <begin position="12"/>
        <end position="39"/>
    </location>
</feature>
<dbReference type="RefSeq" id="WP_045398067.1">
    <property type="nucleotide sequence ID" value="NZ_BBLD01000013.1"/>
</dbReference>
<organism evidence="2 3">
    <name type="scientific">Vibrio hyugaensis</name>
    <dbReference type="NCBI Taxonomy" id="1534743"/>
    <lineage>
        <taxon>Bacteria</taxon>
        <taxon>Pseudomonadati</taxon>
        <taxon>Pseudomonadota</taxon>
        <taxon>Gammaproteobacteria</taxon>
        <taxon>Vibrionales</taxon>
        <taxon>Vibrionaceae</taxon>
        <taxon>Vibrio</taxon>
    </lineage>
</organism>
<proteinExistence type="predicted"/>
<evidence type="ECO:0000313" key="2">
    <source>
        <dbReference type="EMBL" id="GLR04429.1"/>
    </source>
</evidence>
<evidence type="ECO:0000256" key="1">
    <source>
        <dbReference type="SAM" id="Phobius"/>
    </source>
</evidence>
<keyword evidence="1" id="KW-0812">Transmembrane</keyword>
<name>A0ABQ5Y336_9VIBR</name>
<keyword evidence="1" id="KW-0472">Membrane</keyword>
<accession>A0ABQ5Y336</accession>
<sequence length="113" mass="12849">MFIKRAWNGEIAVWQSVVLVSIVGYILTFAVVTAINMALLQMKLVGWIDSYSIIFMKISMSIFFLIFGIFTTRSLWRSANNPKAKIGHAIARFWAICLGLYIAGLIMRWLSIV</sequence>
<gene>
    <name evidence="2" type="ORF">GCM10007906_20170</name>
</gene>
<comment type="caution">
    <text evidence="2">The sequence shown here is derived from an EMBL/GenBank/DDBJ whole genome shotgun (WGS) entry which is preliminary data.</text>
</comment>
<dbReference type="EMBL" id="BSOE01000037">
    <property type="protein sequence ID" value="GLR04429.1"/>
    <property type="molecule type" value="Genomic_DNA"/>
</dbReference>
<dbReference type="Proteomes" id="UP001156669">
    <property type="component" value="Unassembled WGS sequence"/>
</dbReference>
<reference evidence="3" key="1">
    <citation type="journal article" date="2019" name="Int. J. Syst. Evol. Microbiol.">
        <title>The Global Catalogue of Microorganisms (GCM) 10K type strain sequencing project: providing services to taxonomists for standard genome sequencing and annotation.</title>
        <authorList>
            <consortium name="The Broad Institute Genomics Platform"/>
            <consortium name="The Broad Institute Genome Sequencing Center for Infectious Disease"/>
            <person name="Wu L."/>
            <person name="Ma J."/>
        </authorList>
    </citation>
    <scope>NUCLEOTIDE SEQUENCE [LARGE SCALE GENOMIC DNA]</scope>
    <source>
        <strain evidence="3">NBRC 110633</strain>
    </source>
</reference>
<protein>
    <submittedName>
        <fullName evidence="2">Uncharacterized protein</fullName>
    </submittedName>
</protein>
<keyword evidence="3" id="KW-1185">Reference proteome</keyword>
<keyword evidence="1" id="KW-1133">Transmembrane helix</keyword>
<feature type="transmembrane region" description="Helical" evidence="1">
    <location>
        <begin position="91"/>
        <end position="110"/>
    </location>
</feature>